<gene>
    <name evidence="3" type="ORF">DFJ67_1576</name>
</gene>
<dbReference type="EMBL" id="QUMQ01000001">
    <property type="protein sequence ID" value="REF95617.1"/>
    <property type="molecule type" value="Genomic_DNA"/>
</dbReference>
<dbReference type="PANTHER" id="PTHR24320">
    <property type="entry name" value="RETINOL DEHYDROGENASE"/>
    <property type="match status" value="1"/>
</dbReference>
<dbReference type="Pfam" id="PF00106">
    <property type="entry name" value="adh_short"/>
    <property type="match status" value="1"/>
</dbReference>
<dbReference type="PANTHER" id="PTHR24320:SF148">
    <property type="entry name" value="NAD(P)-BINDING ROSSMANN-FOLD SUPERFAMILY PROTEIN"/>
    <property type="match status" value="1"/>
</dbReference>
<dbReference type="SUPFAM" id="SSF51735">
    <property type="entry name" value="NAD(P)-binding Rossmann-fold domains"/>
    <property type="match status" value="1"/>
</dbReference>
<dbReference type="NCBIfam" id="NF004513">
    <property type="entry name" value="PRK05854.1"/>
    <property type="match status" value="1"/>
</dbReference>
<organism evidence="3 4">
    <name type="scientific">Asanoa ferruginea</name>
    <dbReference type="NCBI Taxonomy" id="53367"/>
    <lineage>
        <taxon>Bacteria</taxon>
        <taxon>Bacillati</taxon>
        <taxon>Actinomycetota</taxon>
        <taxon>Actinomycetes</taxon>
        <taxon>Micromonosporales</taxon>
        <taxon>Micromonosporaceae</taxon>
        <taxon>Asanoa</taxon>
    </lineage>
</organism>
<sequence length="316" mass="33103">MIDIAVPDLTGKLAVVTGANSGIGFGLTARLAAAGAEVVLAVRNVTKGTDAIARIRRQTPAARLSLASLDLADLGTVAALGERLRAAGRPIDILINNAGIMTPPRRDVTRDGFELQFGSNYLGHFALTGHLLPLLRPGARVTTLSSLTARGGRIDFADLQSARSYGPSRSYAQSKLATLLFAQELDRRSRRFGWGILSDAAHPGATVTNLQVTGPTHGGRRQRLTSLVNSLSYRIPGMWQQVDTGILPALYAATSPAAEGGGYYGPAGFAELTGGPAPARLPRAAAGEAGRETAARLWVESEKLTGVSYAAAPARR</sequence>
<evidence type="ECO:0000256" key="1">
    <source>
        <dbReference type="ARBA" id="ARBA00006484"/>
    </source>
</evidence>
<evidence type="ECO:0000256" key="2">
    <source>
        <dbReference type="ARBA" id="ARBA00023002"/>
    </source>
</evidence>
<dbReference type="InterPro" id="IPR036291">
    <property type="entry name" value="NAD(P)-bd_dom_sf"/>
</dbReference>
<evidence type="ECO:0000313" key="4">
    <source>
        <dbReference type="Proteomes" id="UP000256913"/>
    </source>
</evidence>
<dbReference type="GO" id="GO:0016491">
    <property type="term" value="F:oxidoreductase activity"/>
    <property type="evidence" value="ECO:0007669"/>
    <property type="project" value="UniProtKB-KW"/>
</dbReference>
<reference evidence="3 4" key="1">
    <citation type="submission" date="2018-08" db="EMBL/GenBank/DDBJ databases">
        <title>Sequencing the genomes of 1000 actinobacteria strains.</title>
        <authorList>
            <person name="Klenk H.-P."/>
        </authorList>
    </citation>
    <scope>NUCLEOTIDE SEQUENCE [LARGE SCALE GENOMIC DNA]</scope>
    <source>
        <strain evidence="3 4">DSM 44099</strain>
    </source>
</reference>
<comment type="similarity">
    <text evidence="1">Belongs to the short-chain dehydrogenases/reductases (SDR) family.</text>
</comment>
<dbReference type="Proteomes" id="UP000256913">
    <property type="component" value="Unassembled WGS sequence"/>
</dbReference>
<keyword evidence="4" id="KW-1185">Reference proteome</keyword>
<protein>
    <submittedName>
        <fullName evidence="3">NAD(P)-dependent dehydrogenase (Short-subunit alcohol dehydrogenase family)</fullName>
    </submittedName>
</protein>
<dbReference type="InterPro" id="IPR002347">
    <property type="entry name" value="SDR_fam"/>
</dbReference>
<dbReference type="RefSeq" id="WP_116067266.1">
    <property type="nucleotide sequence ID" value="NZ_BONB01000061.1"/>
</dbReference>
<dbReference type="AlphaFoldDB" id="A0A3D9ZEF1"/>
<dbReference type="NCBIfam" id="NF004846">
    <property type="entry name" value="PRK06197.1"/>
    <property type="match status" value="1"/>
</dbReference>
<keyword evidence="2" id="KW-0560">Oxidoreductase</keyword>
<dbReference type="Gene3D" id="3.40.50.720">
    <property type="entry name" value="NAD(P)-binding Rossmann-like Domain"/>
    <property type="match status" value="1"/>
</dbReference>
<name>A0A3D9ZEF1_9ACTN</name>
<dbReference type="OrthoDB" id="4577644at2"/>
<accession>A0A3D9ZEF1</accession>
<proteinExistence type="inferred from homology"/>
<evidence type="ECO:0000313" key="3">
    <source>
        <dbReference type="EMBL" id="REF95617.1"/>
    </source>
</evidence>
<comment type="caution">
    <text evidence="3">The sequence shown here is derived from an EMBL/GenBank/DDBJ whole genome shotgun (WGS) entry which is preliminary data.</text>
</comment>
<dbReference type="PRINTS" id="PR00081">
    <property type="entry name" value="GDHRDH"/>
</dbReference>